<organism evidence="10 11">
    <name type="scientific">Candidatus Dactylopiibacterium carminicum</name>
    <dbReference type="NCBI Taxonomy" id="857335"/>
    <lineage>
        <taxon>Bacteria</taxon>
        <taxon>Pseudomonadati</taxon>
        <taxon>Pseudomonadota</taxon>
        <taxon>Betaproteobacteria</taxon>
        <taxon>Rhodocyclales</taxon>
        <taxon>Rhodocyclaceae</taxon>
        <taxon>Candidatus Dactylopiibacterium</taxon>
    </lineage>
</organism>
<dbReference type="InterPro" id="IPR000297">
    <property type="entry name" value="PPIase_PpiC"/>
</dbReference>
<comment type="similarity">
    <text evidence="2">Belongs to the PpiC/parvulin rotamase family.</text>
</comment>
<feature type="compositionally biased region" description="Gly residues" evidence="7">
    <location>
        <begin position="50"/>
        <end position="61"/>
    </location>
</feature>
<evidence type="ECO:0000313" key="11">
    <source>
        <dbReference type="Proteomes" id="UP000216107"/>
    </source>
</evidence>
<dbReference type="Gene3D" id="3.10.50.40">
    <property type="match status" value="1"/>
</dbReference>
<dbReference type="NCBIfam" id="TIGR02933">
    <property type="entry name" value="nifM_nitrog"/>
    <property type="match status" value="1"/>
</dbReference>
<sequence>MSLPSHQARPGLVRSGSRSTERRAAPAGAGAGVPCRRDRAAHPRQPPGRPGRGGTGNGGCRGRGDRRAFSRRRRISSRPRSQRADPGDALREELAREQRVEAVLDAVGSRVPAVSARDVEIFYLLHRERFQSPELRTLRHILITINEDLSSNTREAAFRRITQIHALLQRHPERFAEQALQHSECPTSMQGGLLGQLPAGKLFPSLDVVAATLRSGELSGPVESPMGFHLLRCENRRPASMLPLASVRTRIAEQILAVRSENARRRWIRSLLAQ</sequence>
<keyword evidence="5 6" id="KW-0413">Isomerase</keyword>
<feature type="compositionally biased region" description="Basic residues" evidence="7">
    <location>
        <begin position="69"/>
        <end position="81"/>
    </location>
</feature>
<dbReference type="PROSITE" id="PS01096">
    <property type="entry name" value="PPIC_PPIASE_1"/>
    <property type="match status" value="1"/>
</dbReference>
<dbReference type="SUPFAM" id="SSF54534">
    <property type="entry name" value="FKBP-like"/>
    <property type="match status" value="1"/>
</dbReference>
<evidence type="ECO:0000256" key="2">
    <source>
        <dbReference type="ARBA" id="ARBA00007656"/>
    </source>
</evidence>
<name>A0A272EXG9_9RHOO</name>
<dbReference type="OrthoDB" id="9812372at2"/>
<dbReference type="Proteomes" id="UP000216107">
    <property type="component" value="Unassembled WGS sequence"/>
</dbReference>
<dbReference type="InterPro" id="IPR046357">
    <property type="entry name" value="PPIase_dom_sf"/>
</dbReference>
<keyword evidence="4 6" id="KW-0697">Rotamase</keyword>
<comment type="caution">
    <text evidence="10">The sequence shown here is derived from an EMBL/GenBank/DDBJ whole genome shotgun (WGS) entry which is preliminary data.</text>
</comment>
<evidence type="ECO:0000259" key="8">
    <source>
        <dbReference type="PROSITE" id="PS50198"/>
    </source>
</evidence>
<dbReference type="InterPro" id="IPR050245">
    <property type="entry name" value="PrsA_foldase"/>
</dbReference>
<evidence type="ECO:0000256" key="1">
    <source>
        <dbReference type="ARBA" id="ARBA00000971"/>
    </source>
</evidence>
<dbReference type="EC" id="5.2.1.8" evidence="3"/>
<dbReference type="PANTHER" id="PTHR47245">
    <property type="entry name" value="PEPTIDYLPROLYL ISOMERASE"/>
    <property type="match status" value="1"/>
</dbReference>
<dbReference type="PROSITE" id="PS50198">
    <property type="entry name" value="PPIC_PPIASE_2"/>
    <property type="match status" value="1"/>
</dbReference>
<feature type="domain" description="PpiC" evidence="8">
    <location>
        <begin position="133"/>
        <end position="235"/>
    </location>
</feature>
<evidence type="ECO:0000256" key="5">
    <source>
        <dbReference type="ARBA" id="ARBA00023235"/>
    </source>
</evidence>
<dbReference type="PANTHER" id="PTHR47245:SF2">
    <property type="entry name" value="PEPTIDYL-PROLYL CIS-TRANS ISOMERASE HP_0175-RELATED"/>
    <property type="match status" value="1"/>
</dbReference>
<dbReference type="InterPro" id="IPR014282">
    <property type="entry name" value="Nitrogen_fix_NifM"/>
</dbReference>
<evidence type="ECO:0000256" key="4">
    <source>
        <dbReference type="ARBA" id="ARBA00023110"/>
    </source>
</evidence>
<evidence type="ECO:0000313" key="9">
    <source>
        <dbReference type="EMBL" id="KAF7600190.1"/>
    </source>
</evidence>
<evidence type="ECO:0000256" key="7">
    <source>
        <dbReference type="SAM" id="MobiDB-lite"/>
    </source>
</evidence>
<proteinExistence type="inferred from homology"/>
<dbReference type="EMBL" id="MDUX01000008">
    <property type="protein sequence ID" value="KAF7600190.1"/>
    <property type="molecule type" value="Genomic_DNA"/>
</dbReference>
<dbReference type="GO" id="GO:0003755">
    <property type="term" value="F:peptidyl-prolyl cis-trans isomerase activity"/>
    <property type="evidence" value="ECO:0007669"/>
    <property type="project" value="UniProtKB-KW"/>
</dbReference>
<dbReference type="EMBL" id="NMRN01000004">
    <property type="protein sequence ID" value="PAS94791.1"/>
    <property type="molecule type" value="Genomic_DNA"/>
</dbReference>
<feature type="region of interest" description="Disordered" evidence="7">
    <location>
        <begin position="1"/>
        <end position="89"/>
    </location>
</feature>
<evidence type="ECO:0000256" key="6">
    <source>
        <dbReference type="PROSITE-ProRule" id="PRU00278"/>
    </source>
</evidence>
<protein>
    <recommendedName>
        <fullName evidence="3">peptidylprolyl isomerase</fullName>
        <ecNumber evidence="3">5.2.1.8</ecNumber>
    </recommendedName>
</protein>
<keyword evidence="12" id="KW-1185">Reference proteome</keyword>
<gene>
    <name evidence="10" type="primary">nifM</name>
    <name evidence="9" type="ORF">BGI27_03820</name>
    <name evidence="10" type="ORF">CGU29_02485</name>
</gene>
<evidence type="ECO:0000313" key="10">
    <source>
        <dbReference type="EMBL" id="PAS94791.1"/>
    </source>
</evidence>
<dbReference type="Pfam" id="PF00639">
    <property type="entry name" value="Rotamase"/>
    <property type="match status" value="1"/>
</dbReference>
<evidence type="ECO:0000313" key="12">
    <source>
        <dbReference type="Proteomes" id="UP000623509"/>
    </source>
</evidence>
<comment type="catalytic activity">
    <reaction evidence="1">
        <text>[protein]-peptidylproline (omega=180) = [protein]-peptidylproline (omega=0)</text>
        <dbReference type="Rhea" id="RHEA:16237"/>
        <dbReference type="Rhea" id="RHEA-COMP:10747"/>
        <dbReference type="Rhea" id="RHEA-COMP:10748"/>
        <dbReference type="ChEBI" id="CHEBI:83833"/>
        <dbReference type="ChEBI" id="CHEBI:83834"/>
        <dbReference type="EC" id="5.2.1.8"/>
    </reaction>
</comment>
<evidence type="ECO:0000256" key="3">
    <source>
        <dbReference type="ARBA" id="ARBA00013194"/>
    </source>
</evidence>
<reference evidence="10 11" key="2">
    <citation type="submission" date="2017-07" db="EMBL/GenBank/DDBJ databases">
        <title>Candidatus Dactylopiibacterium carminicum, a nitrogen-fixing symbiont of the cochineal insect Dactylopius coccus and Dactylopius opuntiae (Hemiptera: Coccoidea: Dactylopiidae).</title>
        <authorList>
            <person name="Vera A."/>
        </authorList>
    </citation>
    <scope>NUCLEOTIDE SEQUENCE [LARGE SCALE GENOMIC DNA]</scope>
    <source>
        <strain evidence="10 11">NFDCM</strain>
    </source>
</reference>
<dbReference type="Proteomes" id="UP000623509">
    <property type="component" value="Unassembled WGS sequence"/>
</dbReference>
<reference evidence="9 12" key="1">
    <citation type="submission" date="2016-08" db="EMBL/GenBank/DDBJ databases">
        <title>Candidatus Dactylopiibacterium carminicum genome sequence.</title>
        <authorList>
            <person name="Ramirez-Puebla S.T."/>
            <person name="Ormeno-Orrillo E."/>
            <person name="Vera-Ponce De Leon A."/>
            <person name="Luis L."/>
            <person name="Sanchez-Flores A."/>
            <person name="Monica R."/>
            <person name="Martinez-Romero E."/>
        </authorList>
    </citation>
    <scope>NUCLEOTIDE SEQUENCE [LARGE SCALE GENOMIC DNA]</scope>
    <source>
        <strain evidence="9">END1</strain>
    </source>
</reference>
<accession>A0A272EXG9</accession>
<dbReference type="AlphaFoldDB" id="A0A272EXG9"/>
<dbReference type="InterPro" id="IPR023058">
    <property type="entry name" value="PPIase_PpiC_CS"/>
</dbReference>